<dbReference type="GO" id="GO:0016627">
    <property type="term" value="F:oxidoreductase activity, acting on the CH-CH group of donors"/>
    <property type="evidence" value="ECO:0007669"/>
    <property type="project" value="TreeGrafter"/>
</dbReference>
<feature type="domain" description="Pyridoxamine 5'-phosphate oxidase N-terminal" evidence="3">
    <location>
        <begin position="13"/>
        <end position="77"/>
    </location>
</feature>
<keyword evidence="1" id="KW-0560">Oxidoreductase</keyword>
<sequence length="120" mass="12935">MGSNQRAQIVMTEEEIADFVNKSRTGTLATIGPDGQPHLTAMWYAVVDGEIWLETKAKSQKAVNLKRDPRVSFLLEDGNTYDTLRGCPSRASRRSSTSPTRCSASESACGSATPGPTVTN</sequence>
<dbReference type="AlphaFoldDB" id="A0A1V3XS43"/>
<dbReference type="Gene3D" id="2.30.110.10">
    <property type="entry name" value="Electron Transport, Fmn-binding Protein, Chain A"/>
    <property type="match status" value="1"/>
</dbReference>
<dbReference type="GO" id="GO:0005829">
    <property type="term" value="C:cytosol"/>
    <property type="evidence" value="ECO:0007669"/>
    <property type="project" value="TreeGrafter"/>
</dbReference>
<dbReference type="InterPro" id="IPR012349">
    <property type="entry name" value="Split_barrel_FMN-bd"/>
</dbReference>
<gene>
    <name evidence="4" type="ORF">BZL30_0809</name>
</gene>
<evidence type="ECO:0000313" key="5">
    <source>
        <dbReference type="Proteomes" id="UP000189229"/>
    </source>
</evidence>
<dbReference type="Proteomes" id="UP000189229">
    <property type="component" value="Unassembled WGS sequence"/>
</dbReference>
<evidence type="ECO:0000313" key="4">
    <source>
        <dbReference type="EMBL" id="OOK82009.1"/>
    </source>
</evidence>
<evidence type="ECO:0000256" key="2">
    <source>
        <dbReference type="SAM" id="MobiDB-lite"/>
    </source>
</evidence>
<feature type="compositionally biased region" description="Low complexity" evidence="2">
    <location>
        <begin position="87"/>
        <end position="105"/>
    </location>
</feature>
<dbReference type="PANTHER" id="PTHR35176">
    <property type="entry name" value="HEME OXYGENASE HI_0854-RELATED"/>
    <property type="match status" value="1"/>
</dbReference>
<feature type="compositionally biased region" description="Polar residues" evidence="2">
    <location>
        <begin position="106"/>
        <end position="120"/>
    </location>
</feature>
<dbReference type="GO" id="GO:0070967">
    <property type="term" value="F:coenzyme F420 binding"/>
    <property type="evidence" value="ECO:0007669"/>
    <property type="project" value="TreeGrafter"/>
</dbReference>
<comment type="caution">
    <text evidence="4">The sequence shown here is derived from an EMBL/GenBank/DDBJ whole genome shotgun (WGS) entry which is preliminary data.</text>
</comment>
<dbReference type="InterPro" id="IPR011576">
    <property type="entry name" value="Pyridox_Oxase_N"/>
</dbReference>
<organism evidence="4 5">
    <name type="scientific">Mycobacterium kansasii</name>
    <dbReference type="NCBI Taxonomy" id="1768"/>
    <lineage>
        <taxon>Bacteria</taxon>
        <taxon>Bacillati</taxon>
        <taxon>Actinomycetota</taxon>
        <taxon>Actinomycetes</taxon>
        <taxon>Mycobacteriales</taxon>
        <taxon>Mycobacteriaceae</taxon>
        <taxon>Mycobacterium</taxon>
    </lineage>
</organism>
<evidence type="ECO:0000259" key="3">
    <source>
        <dbReference type="Pfam" id="PF01243"/>
    </source>
</evidence>
<dbReference type="Pfam" id="PF01243">
    <property type="entry name" value="PNPOx_N"/>
    <property type="match status" value="1"/>
</dbReference>
<name>A0A1V3XS43_MYCKA</name>
<dbReference type="SUPFAM" id="SSF50475">
    <property type="entry name" value="FMN-binding split barrel"/>
    <property type="match status" value="1"/>
</dbReference>
<proteinExistence type="predicted"/>
<dbReference type="PANTHER" id="PTHR35176:SF6">
    <property type="entry name" value="HEME OXYGENASE HI_0854-RELATED"/>
    <property type="match status" value="1"/>
</dbReference>
<feature type="region of interest" description="Disordered" evidence="2">
    <location>
        <begin position="84"/>
        <end position="120"/>
    </location>
</feature>
<accession>A0A1V3XS43</accession>
<protein>
    <submittedName>
        <fullName evidence="4">Pyridoxamine 5'-phosphate oxidase family protein</fullName>
    </submittedName>
</protein>
<reference evidence="4 5" key="1">
    <citation type="submission" date="2017-02" db="EMBL/GenBank/DDBJ databases">
        <title>Complete genome sequences of Mycobacterium kansasii strains isolated from rhesus macaques.</title>
        <authorList>
            <person name="Panda A."/>
            <person name="Nagaraj S."/>
            <person name="Zhao X."/>
            <person name="Tettelin H."/>
            <person name="Detolla L.J."/>
        </authorList>
    </citation>
    <scope>NUCLEOTIDE SEQUENCE [LARGE SCALE GENOMIC DNA]</scope>
    <source>
        <strain evidence="4 5">11-3813</strain>
    </source>
</reference>
<evidence type="ECO:0000256" key="1">
    <source>
        <dbReference type="ARBA" id="ARBA00023002"/>
    </source>
</evidence>
<dbReference type="EMBL" id="MVBM01000001">
    <property type="protein sequence ID" value="OOK82009.1"/>
    <property type="molecule type" value="Genomic_DNA"/>
</dbReference>
<dbReference type="InterPro" id="IPR052019">
    <property type="entry name" value="F420H2_bilvrd_red/Heme_oxyg"/>
</dbReference>